<reference evidence="2 3" key="1">
    <citation type="submission" date="2017-12" db="EMBL/GenBank/DDBJ databases">
        <title>High-resolution comparative analysis of great ape genomes.</title>
        <authorList>
            <person name="Pollen A."/>
            <person name="Hastie A."/>
            <person name="Hormozdiari F."/>
            <person name="Dougherty M."/>
            <person name="Liu R."/>
            <person name="Chaisson M."/>
            <person name="Hoppe E."/>
            <person name="Hill C."/>
            <person name="Pang A."/>
            <person name="Hillier L."/>
            <person name="Baker C."/>
            <person name="Armstrong J."/>
            <person name="Shendure J."/>
            <person name="Paten B."/>
            <person name="Wilson R."/>
            <person name="Chao H."/>
            <person name="Schneider V."/>
            <person name="Ventura M."/>
            <person name="Kronenberg Z."/>
            <person name="Murali S."/>
            <person name="Gordon D."/>
            <person name="Cantsilieris S."/>
            <person name="Munson K."/>
            <person name="Nelson B."/>
            <person name="Raja A."/>
            <person name="Underwood J."/>
            <person name="Diekhans M."/>
            <person name="Fiddes I."/>
            <person name="Haussler D."/>
            <person name="Eichler E."/>
        </authorList>
    </citation>
    <scope>NUCLEOTIDE SEQUENCE [LARGE SCALE GENOMIC DNA]</scope>
    <source>
        <strain evidence="2">Yerkes chimp pedigree #C0471</strain>
    </source>
</reference>
<sequence length="134" mass="15060">MRTGRQKWMRKRGPWTPTSIWTWGMAGKMEVSSRMPPSRSTCSRCTLCWPQRSKHRSLSLHQRGLGCVLWPPMWPRRLLPSLASSTWWTVGRSRSATTTVSPAYPPSVSPGSPRHQLTSERAEQDGQSPATATG</sequence>
<feature type="compositionally biased region" description="Polar residues" evidence="1">
    <location>
        <begin position="125"/>
        <end position="134"/>
    </location>
</feature>
<gene>
    <name evidence="2" type="ORF">CK820_G0021509</name>
</gene>
<name>A0A2J8MCI6_PANTR</name>
<comment type="caution">
    <text evidence="2">The sequence shown here is derived from an EMBL/GenBank/DDBJ whole genome shotgun (WGS) entry which is preliminary data.</text>
</comment>
<evidence type="ECO:0000313" key="2">
    <source>
        <dbReference type="EMBL" id="PNI57237.1"/>
    </source>
</evidence>
<dbReference type="AlphaFoldDB" id="A0A2J8MCI6"/>
<evidence type="ECO:0000256" key="1">
    <source>
        <dbReference type="SAM" id="MobiDB-lite"/>
    </source>
</evidence>
<organism evidence="2 3">
    <name type="scientific">Pan troglodytes</name>
    <name type="common">Chimpanzee</name>
    <dbReference type="NCBI Taxonomy" id="9598"/>
    <lineage>
        <taxon>Eukaryota</taxon>
        <taxon>Metazoa</taxon>
        <taxon>Chordata</taxon>
        <taxon>Craniata</taxon>
        <taxon>Vertebrata</taxon>
        <taxon>Euteleostomi</taxon>
        <taxon>Mammalia</taxon>
        <taxon>Eutheria</taxon>
        <taxon>Euarchontoglires</taxon>
        <taxon>Primates</taxon>
        <taxon>Haplorrhini</taxon>
        <taxon>Catarrhini</taxon>
        <taxon>Hominidae</taxon>
        <taxon>Pan</taxon>
    </lineage>
</organism>
<evidence type="ECO:0000313" key="3">
    <source>
        <dbReference type="Proteomes" id="UP000236370"/>
    </source>
</evidence>
<accession>A0A2J8MCI6</accession>
<protein>
    <submittedName>
        <fullName evidence="2">DHX37 isoform 4</fullName>
    </submittedName>
</protein>
<dbReference type="EMBL" id="NBAG03000260">
    <property type="protein sequence ID" value="PNI57237.1"/>
    <property type="molecule type" value="Genomic_DNA"/>
</dbReference>
<feature type="region of interest" description="Disordered" evidence="1">
    <location>
        <begin position="96"/>
        <end position="134"/>
    </location>
</feature>
<feature type="non-terminal residue" evidence="2">
    <location>
        <position position="134"/>
    </location>
</feature>
<proteinExistence type="predicted"/>
<dbReference type="Proteomes" id="UP000236370">
    <property type="component" value="Unassembled WGS sequence"/>
</dbReference>